<protein>
    <recommendedName>
        <fullName evidence="4">UDP-N-acetylglucosamine transferase subunit ALG13</fullName>
        <ecNumber evidence="3">2.4.1.141</ecNumber>
    </recommendedName>
</protein>
<evidence type="ECO:0000256" key="5">
    <source>
        <dbReference type="ARBA" id="ARBA00022676"/>
    </source>
</evidence>
<organism evidence="9 10">
    <name type="scientific">Sitophilus oryzae</name>
    <name type="common">Rice weevil</name>
    <name type="synonym">Curculio oryzae</name>
    <dbReference type="NCBI Taxonomy" id="7048"/>
    <lineage>
        <taxon>Eukaryota</taxon>
        <taxon>Metazoa</taxon>
        <taxon>Ecdysozoa</taxon>
        <taxon>Arthropoda</taxon>
        <taxon>Hexapoda</taxon>
        <taxon>Insecta</taxon>
        <taxon>Pterygota</taxon>
        <taxon>Neoptera</taxon>
        <taxon>Endopterygota</taxon>
        <taxon>Coleoptera</taxon>
        <taxon>Polyphaga</taxon>
        <taxon>Cucujiformia</taxon>
        <taxon>Curculionidae</taxon>
        <taxon>Dryophthorinae</taxon>
        <taxon>Sitophilus</taxon>
    </lineage>
</organism>
<dbReference type="PANTHER" id="PTHR12867">
    <property type="entry name" value="GLYCOSYL TRANSFERASE-RELATED"/>
    <property type="match status" value="1"/>
</dbReference>
<accession>A0A6J2XG50</accession>
<dbReference type="PANTHER" id="PTHR12867:SF6">
    <property type="entry name" value="N-ACETYLGLUCOSAMINYLDIPHOSPHODOLICHOL N-ACETYLGLUCOSAMINYLTRANSFERASE"/>
    <property type="match status" value="1"/>
</dbReference>
<reference evidence="10" key="1">
    <citation type="submission" date="2025-08" db="UniProtKB">
        <authorList>
            <consortium name="RefSeq"/>
        </authorList>
    </citation>
    <scope>IDENTIFICATION</scope>
    <source>
        <tissue evidence="10">Gonads</tissue>
    </source>
</reference>
<evidence type="ECO:0000256" key="2">
    <source>
        <dbReference type="ARBA" id="ARBA00006962"/>
    </source>
</evidence>
<dbReference type="InParanoid" id="A0A6J2XG50"/>
<dbReference type="EC" id="2.4.1.141" evidence="3"/>
<dbReference type="RefSeq" id="XP_030750252.1">
    <property type="nucleotide sequence ID" value="XM_030894392.1"/>
</dbReference>
<feature type="domain" description="Glycosyl transferase family 28 C-terminal" evidence="8">
    <location>
        <begin position="7"/>
        <end position="169"/>
    </location>
</feature>
<keyword evidence="6 10" id="KW-0808">Transferase</keyword>
<gene>
    <name evidence="10" type="primary">LOC115878035</name>
</gene>
<sequence>MGNGKKLFVTVGTTRFEKLVYRITDESILKLLDKLGFDFVQIQTGIELLQISIHADLKHAIFKKFNSTTVKFKGDLNLTLKYNRHFEEFDEEIKKADLVVSHADAESCLAVLKHNKPLLVVINEDMTDKRQSELDEQLKKNGHLYYCTVDNLEDGLITALKTSPKTDESLFAKYLGKCYAFFNK</sequence>
<dbReference type="FunCoup" id="A0A6J2XG50">
    <property type="interactions" value="708"/>
</dbReference>
<keyword evidence="7" id="KW-0256">Endoplasmic reticulum</keyword>
<dbReference type="Proteomes" id="UP000504635">
    <property type="component" value="Unplaced"/>
</dbReference>
<evidence type="ECO:0000259" key="8">
    <source>
        <dbReference type="Pfam" id="PF04101"/>
    </source>
</evidence>
<dbReference type="AlphaFoldDB" id="A0A6J2XG50"/>
<dbReference type="KEGG" id="soy:115878035"/>
<dbReference type="OrthoDB" id="20273at2759"/>
<evidence type="ECO:0000256" key="4">
    <source>
        <dbReference type="ARBA" id="ARBA00017468"/>
    </source>
</evidence>
<dbReference type="GeneID" id="115878035"/>
<name>A0A6J2XG50_SITOR</name>
<evidence type="ECO:0000256" key="1">
    <source>
        <dbReference type="ARBA" id="ARBA00004240"/>
    </source>
</evidence>
<dbReference type="Gene3D" id="3.40.50.2000">
    <property type="entry name" value="Glycogen Phosphorylase B"/>
    <property type="match status" value="1"/>
</dbReference>
<proteinExistence type="inferred from homology"/>
<evidence type="ECO:0000256" key="6">
    <source>
        <dbReference type="ARBA" id="ARBA00022679"/>
    </source>
</evidence>
<dbReference type="GO" id="GO:0005783">
    <property type="term" value="C:endoplasmic reticulum"/>
    <property type="evidence" value="ECO:0007669"/>
    <property type="project" value="UniProtKB-SubCell"/>
</dbReference>
<keyword evidence="9" id="KW-1185">Reference proteome</keyword>
<keyword evidence="5" id="KW-0328">Glycosyltransferase</keyword>
<comment type="subcellular location">
    <subcellularLocation>
        <location evidence="1">Endoplasmic reticulum</location>
    </subcellularLocation>
</comment>
<dbReference type="Pfam" id="PF04101">
    <property type="entry name" value="Glyco_tran_28_C"/>
    <property type="match status" value="1"/>
</dbReference>
<evidence type="ECO:0000313" key="9">
    <source>
        <dbReference type="Proteomes" id="UP000504635"/>
    </source>
</evidence>
<comment type="similarity">
    <text evidence="2">Belongs to the glycosyltransferase 28 family.</text>
</comment>
<dbReference type="InterPro" id="IPR039042">
    <property type="entry name" value="Alg13-like"/>
</dbReference>
<evidence type="ECO:0000256" key="7">
    <source>
        <dbReference type="ARBA" id="ARBA00022824"/>
    </source>
</evidence>
<dbReference type="InterPro" id="IPR007235">
    <property type="entry name" value="Glyco_trans_28_C"/>
</dbReference>
<dbReference type="GO" id="GO:0004577">
    <property type="term" value="F:N-acetylglucosaminyldiphosphodolichol N-acetylglucosaminyltransferase activity"/>
    <property type="evidence" value="ECO:0007669"/>
    <property type="project" value="UniProtKB-EC"/>
</dbReference>
<evidence type="ECO:0000313" key="10">
    <source>
        <dbReference type="RefSeq" id="XP_030750252.1"/>
    </source>
</evidence>
<evidence type="ECO:0000256" key="3">
    <source>
        <dbReference type="ARBA" id="ARBA00012614"/>
    </source>
</evidence>
<dbReference type="GO" id="GO:0006488">
    <property type="term" value="P:dolichol-linked oligosaccharide biosynthetic process"/>
    <property type="evidence" value="ECO:0007669"/>
    <property type="project" value="InterPro"/>
</dbReference>